<accession>Q5B4P3</accession>
<feature type="compositionally biased region" description="Polar residues" evidence="1">
    <location>
        <begin position="13"/>
        <end position="36"/>
    </location>
</feature>
<dbReference type="EMBL" id="BN001303">
    <property type="protein sequence ID" value="CBF77408.1"/>
    <property type="molecule type" value="Genomic_DNA"/>
</dbReference>
<dbReference type="InterPro" id="IPR009836">
    <property type="entry name" value="GRDP-like"/>
</dbReference>
<dbReference type="PANTHER" id="PTHR34365:SF7">
    <property type="entry name" value="GLYCINE-RICH DOMAIN-CONTAINING PROTEIN 1"/>
    <property type="match status" value="1"/>
</dbReference>
<reference evidence="3" key="2">
    <citation type="journal article" date="2009" name="Fungal Genet. Biol.">
        <title>The 2008 update of the Aspergillus nidulans genome annotation: a community effort.</title>
        <authorList>
            <person name="Wortman J.R."/>
            <person name="Gilsenan J.M."/>
            <person name="Joardar V."/>
            <person name="Deegan J."/>
            <person name="Clutterbuck J."/>
            <person name="Andersen M.R."/>
            <person name="Archer D."/>
            <person name="Bencina M."/>
            <person name="Braus G."/>
            <person name="Coutinho P."/>
            <person name="von Dohren H."/>
            <person name="Doonan J."/>
            <person name="Driessen A.J."/>
            <person name="Durek P."/>
            <person name="Espeso E."/>
            <person name="Fekete E."/>
            <person name="Flipphi M."/>
            <person name="Estrada C.G."/>
            <person name="Geysens S."/>
            <person name="Goldman G."/>
            <person name="de Groot P.W."/>
            <person name="Hansen K."/>
            <person name="Harris S.D."/>
            <person name="Heinekamp T."/>
            <person name="Helmstaedt K."/>
            <person name="Henrissat B."/>
            <person name="Hofmann G."/>
            <person name="Homan T."/>
            <person name="Horio T."/>
            <person name="Horiuchi H."/>
            <person name="James S."/>
            <person name="Jones M."/>
            <person name="Karaffa L."/>
            <person name="Karanyi Z."/>
            <person name="Kato M."/>
            <person name="Keller N."/>
            <person name="Kelly D.E."/>
            <person name="Kiel J.A."/>
            <person name="Kim J.M."/>
            <person name="van der Klei I.J."/>
            <person name="Klis F.M."/>
            <person name="Kovalchuk A."/>
            <person name="Krasevec N."/>
            <person name="Kubicek C.P."/>
            <person name="Liu B."/>
            <person name="Maccabe A."/>
            <person name="Meyer V."/>
            <person name="Mirabito P."/>
            <person name="Miskei M."/>
            <person name="Mos M."/>
            <person name="Mullins J."/>
            <person name="Nelson D.R."/>
            <person name="Nielsen J."/>
            <person name="Oakley B.R."/>
            <person name="Osmani S.A."/>
            <person name="Pakula T."/>
            <person name="Paszewski A."/>
            <person name="Paulsen I."/>
            <person name="Pilsyk S."/>
            <person name="Pocsi I."/>
            <person name="Punt P.J."/>
            <person name="Ram A.F."/>
            <person name="Ren Q."/>
            <person name="Robellet X."/>
            <person name="Robson G."/>
            <person name="Seiboth B."/>
            <person name="van Solingen P."/>
            <person name="Specht T."/>
            <person name="Sun J."/>
            <person name="Taheri-Talesh N."/>
            <person name="Takeshita N."/>
            <person name="Ussery D."/>
            <person name="vanKuyk P.A."/>
            <person name="Visser H."/>
            <person name="van de Vondervoort P.J."/>
            <person name="de Vries R.P."/>
            <person name="Walton J."/>
            <person name="Xiang X."/>
            <person name="Xiong Y."/>
            <person name="Zeng A.P."/>
            <person name="Brandt B.W."/>
            <person name="Cornell M.J."/>
            <person name="van den Hondel C.A."/>
            <person name="Visser J."/>
            <person name="Oliver S.G."/>
            <person name="Turner G."/>
        </authorList>
    </citation>
    <scope>GENOME REANNOTATION</scope>
    <source>
        <strain evidence="3">FGSC A4 / ATCC 38163 / CBS 112.46 / NRRL 194 / M139</strain>
    </source>
</reference>
<dbReference type="Pfam" id="PF07173">
    <property type="entry name" value="GRDP-like"/>
    <property type="match status" value="1"/>
</dbReference>
<dbReference type="HOGENOM" id="CLU_010103_3_1_1"/>
<evidence type="ECO:0000313" key="3">
    <source>
        <dbReference type="Proteomes" id="UP000000560"/>
    </source>
</evidence>
<dbReference type="Proteomes" id="UP000000560">
    <property type="component" value="Chromosome III"/>
</dbReference>
<dbReference type="eggNOG" id="ENOG502QU5V">
    <property type="taxonomic scope" value="Eukaryota"/>
</dbReference>
<dbReference type="InParanoid" id="Q5B4P3"/>
<reference evidence="3" key="1">
    <citation type="journal article" date="2005" name="Nature">
        <title>Sequencing of Aspergillus nidulans and comparative analysis with A. fumigatus and A. oryzae.</title>
        <authorList>
            <person name="Galagan J.E."/>
            <person name="Calvo S.E."/>
            <person name="Cuomo C."/>
            <person name="Ma L.J."/>
            <person name="Wortman J.R."/>
            <person name="Batzoglou S."/>
            <person name="Lee S.I."/>
            <person name="Basturkmen M."/>
            <person name="Spevak C.C."/>
            <person name="Clutterbuck J."/>
            <person name="Kapitonov V."/>
            <person name="Jurka J."/>
            <person name="Scazzocchio C."/>
            <person name="Farman M."/>
            <person name="Butler J."/>
            <person name="Purcell S."/>
            <person name="Harris S."/>
            <person name="Braus G.H."/>
            <person name="Draht O."/>
            <person name="Busch S."/>
            <person name="D'Enfert C."/>
            <person name="Bouchier C."/>
            <person name="Goldman G.H."/>
            <person name="Bell-Pedersen D."/>
            <person name="Griffiths-Jones S."/>
            <person name="Doonan J.H."/>
            <person name="Yu J."/>
            <person name="Vienken K."/>
            <person name="Pain A."/>
            <person name="Freitag M."/>
            <person name="Selker E.U."/>
            <person name="Archer D.B."/>
            <person name="Penalva M.A."/>
            <person name="Oakley B.R."/>
            <person name="Momany M."/>
            <person name="Tanaka T."/>
            <person name="Kumagai T."/>
            <person name="Asai K."/>
            <person name="Machida M."/>
            <person name="Nierman W.C."/>
            <person name="Denning D.W."/>
            <person name="Caddick M."/>
            <person name="Hynes M."/>
            <person name="Paoletti M."/>
            <person name="Fischer R."/>
            <person name="Miller B."/>
            <person name="Dyer P."/>
            <person name="Sachs M.S."/>
            <person name="Osmani S.A."/>
            <person name="Birren B.W."/>
        </authorList>
    </citation>
    <scope>NUCLEOTIDE SEQUENCE [LARGE SCALE GENOMIC DNA]</scope>
    <source>
        <strain evidence="3">FGSC A4 / ATCC 38163 / CBS 112.46 / NRRL 194 / M139</strain>
    </source>
</reference>
<feature type="region of interest" description="Disordered" evidence="1">
    <location>
        <begin position="631"/>
        <end position="663"/>
    </location>
</feature>
<feature type="compositionally biased region" description="Basic and acidic residues" evidence="1">
    <location>
        <begin position="647"/>
        <end position="663"/>
    </location>
</feature>
<evidence type="ECO:0000256" key="1">
    <source>
        <dbReference type="SAM" id="MobiDB-lite"/>
    </source>
</evidence>
<dbReference type="AlphaFoldDB" id="Q5B4P3"/>
<dbReference type="GeneID" id="2872287"/>
<feature type="compositionally biased region" description="Basic and acidic residues" evidence="1">
    <location>
        <begin position="1"/>
        <end position="12"/>
    </location>
</feature>
<keyword evidence="3" id="KW-1185">Reference proteome</keyword>
<dbReference type="OrthoDB" id="2684236at2759"/>
<dbReference type="OMA" id="YCEAIRA"/>
<feature type="region of interest" description="Disordered" evidence="1">
    <location>
        <begin position="1"/>
        <end position="36"/>
    </location>
</feature>
<dbReference type="RefSeq" id="XP_662091.1">
    <property type="nucleotide sequence ID" value="XM_656999.1"/>
</dbReference>
<organism evidence="2 3">
    <name type="scientific">Emericella nidulans (strain FGSC A4 / ATCC 38163 / CBS 112.46 / NRRL 194 / M139)</name>
    <name type="common">Aspergillus nidulans</name>
    <dbReference type="NCBI Taxonomy" id="227321"/>
    <lineage>
        <taxon>Eukaryota</taxon>
        <taxon>Fungi</taxon>
        <taxon>Dikarya</taxon>
        <taxon>Ascomycota</taxon>
        <taxon>Pezizomycotina</taxon>
        <taxon>Eurotiomycetes</taxon>
        <taxon>Eurotiomycetidae</taxon>
        <taxon>Eurotiales</taxon>
        <taxon>Aspergillaceae</taxon>
        <taxon>Aspergillus</taxon>
        <taxon>Aspergillus subgen. Nidulantes</taxon>
    </lineage>
</organism>
<dbReference type="KEGG" id="ani:ANIA_04487"/>
<proteinExistence type="predicted"/>
<dbReference type="STRING" id="227321.Q5B4P3"/>
<dbReference type="PANTHER" id="PTHR34365">
    <property type="entry name" value="ENOLASE (DUF1399)"/>
    <property type="match status" value="1"/>
</dbReference>
<evidence type="ECO:0000313" key="2">
    <source>
        <dbReference type="EMBL" id="CBF77408.1"/>
    </source>
</evidence>
<accession>C8V8E7</accession>
<name>Q5B4P3_EMENI</name>
<protein>
    <submittedName>
        <fullName evidence="2">Uncharacterized protein</fullName>
    </submittedName>
</protein>
<gene>
    <name evidence="2" type="ORF">ANIA_04487</name>
</gene>
<sequence>MGLLDKTTKTERTQSSNSLPDYAQTQEQQPGLSPLNLTQNAGPALYTTVTHYECIAHLKFLAALSDLRDTVTSIPNLFDILDPNPQEFGTHINEAWALVKEKRWAVYTAKAVARYTSWWNACVPASRPRPTVQQLSSPTFGVITVCESSLTWARDQLPPLDVLMVWHAHMLNPRSFLEDCIRHGKISFWSAGFPWEAINASIDDRTMVYDAGGDAAGIFTSKTNLEWDNLKDMPSKMLDCPSCSHPNSAPWTKGRLTLPFERTYDTWTGFTDKNFHIYCGYCKLRITHDTLRVRKFRNDITDLVEGDLPMPGTLLNLWGVPEPQSATRRKLQQANFPNRLLQTTRRDIREYLRSTLWMCPSVTMLRDYLGTLLQDREVMRQANPGSLGTTLYKDEKIAFRRMMSRYWSNSSQFALDLVGAVVRQGTFVQKMDNIDWLHSPALTETMQRLIRKYAVFFQIMAANPGRMAVPTLDVDLAWHTHQLTPGRYFEYSVHRTKQDGYRAIFIDHDDKVNEIKLSEGFEWTSKMYRKLTDGGIYSECTCWYCEATRGADLNSRGRILLPISSGARARSAAANLHDNPNISSDPDKNPHISAHSAVKTKNAMADVAGIDPNRVKFLKLRSEYERICRRAEKRNSRYGKSNTTPSPDHDPNDKDKGNRRSKDGADAYAAYPLVWGYPVYVPYYAPYSGDPGVHCDAYAADPSCMNLQSGHPGNCASGTCGGAVAAGACGGKGGGCSGGCAGGGDGGGAGGCSGGGGGGCGGGGGGCGGGGGGGGGGCGGGGGGC</sequence>